<dbReference type="GO" id="GO:0030261">
    <property type="term" value="P:chromosome condensation"/>
    <property type="evidence" value="ECO:0007669"/>
    <property type="project" value="UniProtKB-KW"/>
</dbReference>
<keyword evidence="5" id="KW-0539">Nucleus</keyword>
<dbReference type="Proteomes" id="UP001608902">
    <property type="component" value="Unassembled WGS sequence"/>
</dbReference>
<dbReference type="Pfam" id="PF12717">
    <property type="entry name" value="Cnd1"/>
    <property type="match status" value="1"/>
</dbReference>
<keyword evidence="9" id="KW-1185">Reference proteome</keyword>
<keyword evidence="2" id="KW-0132">Cell division</keyword>
<organism evidence="8 9">
    <name type="scientific">Gnathostoma spinigerum</name>
    <dbReference type="NCBI Taxonomy" id="75299"/>
    <lineage>
        <taxon>Eukaryota</taxon>
        <taxon>Metazoa</taxon>
        <taxon>Ecdysozoa</taxon>
        <taxon>Nematoda</taxon>
        <taxon>Chromadorea</taxon>
        <taxon>Rhabditida</taxon>
        <taxon>Spirurina</taxon>
        <taxon>Gnathostomatomorpha</taxon>
        <taxon>Gnathostomatoidea</taxon>
        <taxon>Gnathostomatidae</taxon>
        <taxon>Gnathostoma</taxon>
    </lineage>
</organism>
<protein>
    <recommendedName>
        <fullName evidence="7">Condensin complex subunit 1 C-terminal domain-containing protein</fullName>
    </recommendedName>
</protein>
<sequence>MNNDEALLDEEDRDRDYHMELSRIENDMKQCEAVITFALDIEKCMGTALKCVMVAQATELVELIDFLVNCSKFNIRHSENAVRELFRAVWRRDDKVREAIVNAGLRLFFSTNPDKEISIRKSAENLIKVALSVPEKHRVSLEEVLYLMIKANMFPVELLDVLSQSICSSQSALRIAAMRIFSIVNKAKKLFMRGKFSFFVELCRRDGFFDGDDGTLAREYFHAIAMLGDTPDMRDLATMGQRPFRIPYSHLVVRCIIGLMVNNFTVKVYRWIPMMESALNALFYITAEPSHCIRDIASQLLRQTKKALAINILSECELNVFDTASARCDQDTNENNTILNESLYEEFEELVIAEERWLNANCDVIDRNCSVSEENVDHFEEETDREALETHKSCKIRRAVSSILRKERNEKLAEFELCAERLCAFIGQVALKTLIHVDVSFVAEIKRKNELLHAIRHMKSQTFTPLLSEEELETFDENTASLLELDSMHRIGFFDFSEDEQDDRLGLTGISEDDRVVDQARQICEHFIFKKGRLLSRLARFVIFLAKTKNKVCSERVQTVAALALSKLMLLSSRVCSGYMPVFIELLSTSTSPECRSNLMIAAGDLCARFPNIVEQYSDALYGRILDNDNYVRMTCLIVLSHLILNDMVKLRSTVADIACCLLDTSVEIVRITRFFFSELALKDNSMYNLMADVISRLLAKDDISIEKFKEIMSYLLSFIKKEKQADSLIVKLAERLPLATGSSGAIDIRTAHCVSYCISRLPLTENSLRKLAAALPTFSHLLSDEVFFSHLMLSVNHFKRFSRNAESKAIQVEVDEFVETLNKLHREKINLEETADRIVMYKRKAGNKSPLKQHRQVRRNLFH</sequence>
<evidence type="ECO:0000256" key="5">
    <source>
        <dbReference type="ARBA" id="ARBA00023242"/>
    </source>
</evidence>
<comment type="subcellular location">
    <subcellularLocation>
        <location evidence="1">Nucleus</location>
    </subcellularLocation>
</comment>
<keyword evidence="3" id="KW-0498">Mitosis</keyword>
<evidence type="ECO:0000259" key="7">
    <source>
        <dbReference type="Pfam" id="PF12717"/>
    </source>
</evidence>
<evidence type="ECO:0000256" key="2">
    <source>
        <dbReference type="ARBA" id="ARBA00022618"/>
    </source>
</evidence>
<dbReference type="InterPro" id="IPR032682">
    <property type="entry name" value="Cnd1_C"/>
</dbReference>
<comment type="caution">
    <text evidence="8">The sequence shown here is derived from an EMBL/GenBank/DDBJ whole genome shotgun (WGS) entry which is preliminary data.</text>
</comment>
<dbReference type="InterPro" id="IPR016024">
    <property type="entry name" value="ARM-type_fold"/>
</dbReference>
<dbReference type="GO" id="GO:0051301">
    <property type="term" value="P:cell division"/>
    <property type="evidence" value="ECO:0007669"/>
    <property type="project" value="UniProtKB-KW"/>
</dbReference>
<dbReference type="PANTHER" id="PTHR14222:SF2">
    <property type="entry name" value="CONDENSIN COMPLEX SUBUNIT 1"/>
    <property type="match status" value="1"/>
</dbReference>
<dbReference type="AlphaFoldDB" id="A0ABD6EQT5"/>
<keyword evidence="6" id="KW-0131">Cell cycle</keyword>
<dbReference type="GO" id="GO:0005634">
    <property type="term" value="C:nucleus"/>
    <property type="evidence" value="ECO:0007669"/>
    <property type="project" value="UniProtKB-SubCell"/>
</dbReference>
<proteinExistence type="predicted"/>
<dbReference type="SUPFAM" id="SSF48371">
    <property type="entry name" value="ARM repeat"/>
    <property type="match status" value="1"/>
</dbReference>
<evidence type="ECO:0000313" key="8">
    <source>
        <dbReference type="EMBL" id="MFH4979052.1"/>
    </source>
</evidence>
<accession>A0ABD6EQT5</accession>
<dbReference type="EMBL" id="JBGFUD010003789">
    <property type="protein sequence ID" value="MFH4979052.1"/>
    <property type="molecule type" value="Genomic_DNA"/>
</dbReference>
<evidence type="ECO:0000313" key="9">
    <source>
        <dbReference type="Proteomes" id="UP001608902"/>
    </source>
</evidence>
<evidence type="ECO:0000256" key="1">
    <source>
        <dbReference type="ARBA" id="ARBA00004123"/>
    </source>
</evidence>
<gene>
    <name evidence="8" type="ORF">AB6A40_005761</name>
</gene>
<dbReference type="InterPro" id="IPR026971">
    <property type="entry name" value="CND1/NCAPD3"/>
</dbReference>
<feature type="domain" description="Condensin complex subunit 1 C-terminal" evidence="7">
    <location>
        <begin position="596"/>
        <end position="744"/>
    </location>
</feature>
<dbReference type="Gene3D" id="1.25.10.10">
    <property type="entry name" value="Leucine-rich Repeat Variant"/>
    <property type="match status" value="1"/>
</dbReference>
<keyword evidence="4" id="KW-0226">DNA condensation</keyword>
<evidence type="ECO:0000256" key="6">
    <source>
        <dbReference type="ARBA" id="ARBA00023306"/>
    </source>
</evidence>
<reference evidence="8 9" key="1">
    <citation type="submission" date="2024-08" db="EMBL/GenBank/DDBJ databases">
        <title>Gnathostoma spinigerum genome.</title>
        <authorList>
            <person name="Gonzalez-Bertolin B."/>
            <person name="Monzon S."/>
            <person name="Zaballos A."/>
            <person name="Jimenez P."/>
            <person name="Dekumyoy P."/>
            <person name="Varona S."/>
            <person name="Cuesta I."/>
            <person name="Sumanam S."/>
            <person name="Adisakwattana P."/>
            <person name="Gasser R.B."/>
            <person name="Hernandez-Gonzalez A."/>
            <person name="Young N.D."/>
            <person name="Perteguer M.J."/>
        </authorList>
    </citation>
    <scope>NUCLEOTIDE SEQUENCE [LARGE SCALE GENOMIC DNA]</scope>
    <source>
        <strain evidence="8">AL3</strain>
        <tissue evidence="8">Liver</tissue>
    </source>
</reference>
<evidence type="ECO:0000256" key="4">
    <source>
        <dbReference type="ARBA" id="ARBA00023067"/>
    </source>
</evidence>
<name>A0ABD6EQT5_9BILA</name>
<dbReference type="InterPro" id="IPR011989">
    <property type="entry name" value="ARM-like"/>
</dbReference>
<dbReference type="PANTHER" id="PTHR14222">
    <property type="entry name" value="CONDENSIN"/>
    <property type="match status" value="1"/>
</dbReference>
<evidence type="ECO:0000256" key="3">
    <source>
        <dbReference type="ARBA" id="ARBA00022776"/>
    </source>
</evidence>